<evidence type="ECO:0000313" key="1">
    <source>
        <dbReference type="EMBL" id="ACG62737.1"/>
    </source>
</evidence>
<name>B4U420_STREM</name>
<evidence type="ECO:0000313" key="2">
    <source>
        <dbReference type="Proteomes" id="UP000001873"/>
    </source>
</evidence>
<dbReference type="HOGENOM" id="CLU_3141036_0_0_9"/>
<proteinExistence type="predicted"/>
<gene>
    <name evidence="1" type="ordered locus">Sez_1401</name>
</gene>
<dbReference type="KEGG" id="sez:Sez_1401"/>
<dbReference type="Proteomes" id="UP000001873">
    <property type="component" value="Chromosome"/>
</dbReference>
<dbReference type="EMBL" id="CP001129">
    <property type="protein sequence ID" value="ACG62737.1"/>
    <property type="molecule type" value="Genomic_DNA"/>
</dbReference>
<accession>B4U420</accession>
<organism evidence="1 2">
    <name type="scientific">Streptococcus equi subsp. zooepidemicus (strain MGCS10565)</name>
    <dbReference type="NCBI Taxonomy" id="552526"/>
    <lineage>
        <taxon>Bacteria</taxon>
        <taxon>Bacillati</taxon>
        <taxon>Bacillota</taxon>
        <taxon>Bacilli</taxon>
        <taxon>Lactobacillales</taxon>
        <taxon>Streptococcaceae</taxon>
        <taxon>Streptococcus</taxon>
    </lineage>
</organism>
<reference evidence="1 2" key="1">
    <citation type="journal article" date="2008" name="PLoS ONE">
        <title>Genome sequence of a lancefield group C Streptococcus zooepidemicus strain causing epidemic nephritis: new information about an old disease.</title>
        <authorList>
            <person name="Beres S.B."/>
            <person name="Sesso R."/>
            <person name="Pinto S.W.L."/>
            <person name="Hoe N.P."/>
            <person name="Porcella S.F."/>
            <person name="Deleo F.R."/>
            <person name="Musser J.M."/>
        </authorList>
    </citation>
    <scope>NUCLEOTIDE SEQUENCE [LARGE SCALE GENOMIC DNA]</scope>
    <source>
        <strain evidence="1 2">MGCS10565</strain>
    </source>
</reference>
<sequence>MTLKLALCAFFCLFQVELNAYQLPVGRGCSSLDLLNDIEHDVIRQKRLG</sequence>
<dbReference type="AlphaFoldDB" id="B4U420"/>
<protein>
    <submittedName>
        <fullName evidence="1">Uncharacterized protein</fullName>
    </submittedName>
</protein>